<dbReference type="PANTHER" id="PTHR46797">
    <property type="entry name" value="HTH-TYPE TRANSCRIPTIONAL REGULATOR"/>
    <property type="match status" value="1"/>
</dbReference>
<dbReference type="RefSeq" id="WP_378018853.1">
    <property type="nucleotide sequence ID" value="NZ_JBHSKG010000001.1"/>
</dbReference>
<dbReference type="SUPFAM" id="SSF47413">
    <property type="entry name" value="lambda repressor-like DNA-binding domains"/>
    <property type="match status" value="1"/>
</dbReference>
<comment type="caution">
    <text evidence="4">The sequence shown here is derived from an EMBL/GenBank/DDBJ whole genome shotgun (WGS) entry which is preliminary data.</text>
</comment>
<feature type="domain" description="HTH cro/C1-type" evidence="3">
    <location>
        <begin position="19"/>
        <end position="73"/>
    </location>
</feature>
<name>A0ABV9Z503_9PSEU</name>
<dbReference type="SMART" id="SM00530">
    <property type="entry name" value="HTH_XRE"/>
    <property type="match status" value="1"/>
</dbReference>
<keyword evidence="1" id="KW-0238">DNA-binding</keyword>
<dbReference type="InterPro" id="IPR010982">
    <property type="entry name" value="Lambda_DNA-bd_dom_sf"/>
</dbReference>
<dbReference type="Proteomes" id="UP001596175">
    <property type="component" value="Unassembled WGS sequence"/>
</dbReference>
<dbReference type="CDD" id="cd00093">
    <property type="entry name" value="HTH_XRE"/>
    <property type="match status" value="1"/>
</dbReference>
<feature type="region of interest" description="Disordered" evidence="2">
    <location>
        <begin position="86"/>
        <end position="106"/>
    </location>
</feature>
<protein>
    <submittedName>
        <fullName evidence="4">Helix-turn-helix domain-containing protein</fullName>
    </submittedName>
</protein>
<dbReference type="InterPro" id="IPR001387">
    <property type="entry name" value="Cro/C1-type_HTH"/>
</dbReference>
<sequence>MAGPAGAWEDHRRALGGFIRSQRQLARLSLRQLSALSNISNPYLSQIERGLHEPSVRVLHAIAEALDISAESLLLQAGLVREHAGGTPAEAAGSGGASTERAIRADPRLSDAQKEALISVYRSYTAATGGTP</sequence>
<proteinExistence type="predicted"/>
<evidence type="ECO:0000313" key="5">
    <source>
        <dbReference type="Proteomes" id="UP001596175"/>
    </source>
</evidence>
<dbReference type="EMBL" id="JBHSKG010000001">
    <property type="protein sequence ID" value="MFC5136608.1"/>
    <property type="molecule type" value="Genomic_DNA"/>
</dbReference>
<dbReference type="PROSITE" id="PS50943">
    <property type="entry name" value="HTH_CROC1"/>
    <property type="match status" value="1"/>
</dbReference>
<organism evidence="4 5">
    <name type="scientific">Actinomycetospora rhizophila</name>
    <dbReference type="NCBI Taxonomy" id="1416876"/>
    <lineage>
        <taxon>Bacteria</taxon>
        <taxon>Bacillati</taxon>
        <taxon>Actinomycetota</taxon>
        <taxon>Actinomycetes</taxon>
        <taxon>Pseudonocardiales</taxon>
        <taxon>Pseudonocardiaceae</taxon>
        <taxon>Actinomycetospora</taxon>
    </lineage>
</organism>
<dbReference type="PANTHER" id="PTHR46797:SF1">
    <property type="entry name" value="METHYLPHOSPHONATE SYNTHASE"/>
    <property type="match status" value="1"/>
</dbReference>
<dbReference type="Pfam" id="PF01381">
    <property type="entry name" value="HTH_3"/>
    <property type="match status" value="1"/>
</dbReference>
<dbReference type="InterPro" id="IPR050807">
    <property type="entry name" value="TransReg_Diox_bact_type"/>
</dbReference>
<accession>A0ABV9Z503</accession>
<feature type="compositionally biased region" description="Low complexity" evidence="2">
    <location>
        <begin position="86"/>
        <end position="100"/>
    </location>
</feature>
<evidence type="ECO:0000256" key="1">
    <source>
        <dbReference type="ARBA" id="ARBA00023125"/>
    </source>
</evidence>
<reference evidence="5" key="1">
    <citation type="journal article" date="2019" name="Int. J. Syst. Evol. Microbiol.">
        <title>The Global Catalogue of Microorganisms (GCM) 10K type strain sequencing project: providing services to taxonomists for standard genome sequencing and annotation.</title>
        <authorList>
            <consortium name="The Broad Institute Genomics Platform"/>
            <consortium name="The Broad Institute Genome Sequencing Center for Infectious Disease"/>
            <person name="Wu L."/>
            <person name="Ma J."/>
        </authorList>
    </citation>
    <scope>NUCLEOTIDE SEQUENCE [LARGE SCALE GENOMIC DNA]</scope>
    <source>
        <strain evidence="5">XZYJ18</strain>
    </source>
</reference>
<evidence type="ECO:0000313" key="4">
    <source>
        <dbReference type="EMBL" id="MFC5136608.1"/>
    </source>
</evidence>
<evidence type="ECO:0000259" key="3">
    <source>
        <dbReference type="PROSITE" id="PS50943"/>
    </source>
</evidence>
<evidence type="ECO:0000256" key="2">
    <source>
        <dbReference type="SAM" id="MobiDB-lite"/>
    </source>
</evidence>
<dbReference type="Gene3D" id="1.10.260.40">
    <property type="entry name" value="lambda repressor-like DNA-binding domains"/>
    <property type="match status" value="1"/>
</dbReference>
<keyword evidence="5" id="KW-1185">Reference proteome</keyword>
<gene>
    <name evidence="4" type="ORF">ACFPK1_00040</name>
</gene>